<protein>
    <submittedName>
        <fullName evidence="1">Uncharacterized protein</fullName>
    </submittedName>
</protein>
<reference evidence="1 2" key="1">
    <citation type="submission" date="2017-05" db="EMBL/GenBank/DDBJ databases">
        <authorList>
            <person name="Song R."/>
            <person name="Chenine A.L."/>
            <person name="Ruprecht R.M."/>
        </authorList>
    </citation>
    <scope>NUCLEOTIDE SEQUENCE [LARGE SCALE GENOMIC DNA]</scope>
    <source>
        <strain evidence="1 2">CECT 7927</strain>
    </source>
</reference>
<gene>
    <name evidence="1" type="ORF">VIM7927_02430</name>
</gene>
<organism evidence="1 2">
    <name type="scientific">Vibrio mangrovi</name>
    <dbReference type="NCBI Taxonomy" id="474394"/>
    <lineage>
        <taxon>Bacteria</taxon>
        <taxon>Pseudomonadati</taxon>
        <taxon>Pseudomonadota</taxon>
        <taxon>Gammaproteobacteria</taxon>
        <taxon>Vibrionales</taxon>
        <taxon>Vibrionaceae</taxon>
        <taxon>Vibrio</taxon>
    </lineage>
</organism>
<accession>A0A1Y6IYN2</accession>
<dbReference type="EMBL" id="FXXI01000003">
    <property type="protein sequence ID" value="SMS01153.1"/>
    <property type="molecule type" value="Genomic_DNA"/>
</dbReference>
<name>A0A1Y6IYN2_9VIBR</name>
<evidence type="ECO:0000313" key="1">
    <source>
        <dbReference type="EMBL" id="SMS01153.1"/>
    </source>
</evidence>
<proteinExistence type="predicted"/>
<sequence length="49" mass="5751">MIKIEEYAPDGMPNYHHLQPIVDYLLKNGNESCNSFLWGNNRTGYFFVI</sequence>
<dbReference type="Proteomes" id="UP000196125">
    <property type="component" value="Unassembled WGS sequence"/>
</dbReference>
<evidence type="ECO:0000313" key="2">
    <source>
        <dbReference type="Proteomes" id="UP000196125"/>
    </source>
</evidence>
<dbReference type="AlphaFoldDB" id="A0A1Y6IYN2"/>